<dbReference type="RefSeq" id="WP_054449493.1">
    <property type="nucleotide sequence ID" value="NZ_AZCK01000012.1"/>
</dbReference>
<dbReference type="Proteomes" id="UP000051794">
    <property type="component" value="Unassembled WGS sequence"/>
</dbReference>
<name>A0A0R1FMK6_9LACO</name>
<reference evidence="1 2" key="1">
    <citation type="journal article" date="2015" name="Genome Announc.">
        <title>Expanding the biotechnology potential of lactobacilli through comparative genomics of 213 strains and associated genera.</title>
        <authorList>
            <person name="Sun Z."/>
            <person name="Harris H.M."/>
            <person name="McCann A."/>
            <person name="Guo C."/>
            <person name="Argimon S."/>
            <person name="Zhang W."/>
            <person name="Yang X."/>
            <person name="Jeffery I.B."/>
            <person name="Cooney J.C."/>
            <person name="Kagawa T.F."/>
            <person name="Liu W."/>
            <person name="Song Y."/>
            <person name="Salvetti E."/>
            <person name="Wrobel A."/>
            <person name="Rasinkangas P."/>
            <person name="Parkhill J."/>
            <person name="Rea M.C."/>
            <person name="O'Sullivan O."/>
            <person name="Ritari J."/>
            <person name="Douillard F.P."/>
            <person name="Paul Ross R."/>
            <person name="Yang R."/>
            <person name="Briner A.E."/>
            <person name="Felis G.E."/>
            <person name="de Vos W.M."/>
            <person name="Barrangou R."/>
            <person name="Klaenhammer T.R."/>
            <person name="Caufield P.W."/>
            <person name="Cui Y."/>
            <person name="Zhang H."/>
            <person name="O'Toole P.W."/>
        </authorList>
    </citation>
    <scope>NUCLEOTIDE SEQUENCE [LARGE SCALE GENOMIC DNA]</scope>
    <source>
        <strain evidence="1 2">DSM 12361</strain>
    </source>
</reference>
<evidence type="ECO:0000313" key="2">
    <source>
        <dbReference type="Proteomes" id="UP000051794"/>
    </source>
</evidence>
<dbReference type="GeneID" id="66348187"/>
<accession>A0A0R1FMK6</accession>
<protein>
    <recommendedName>
        <fullName evidence="3">Helix-turn-helix domain-containing protein</fullName>
    </recommendedName>
</protein>
<gene>
    <name evidence="1" type="ORF">FD43_GL000331</name>
</gene>
<organism evidence="1 2">
    <name type="scientific">Apilactobacillus kunkeei DSM 12361 = ATCC 700308</name>
    <dbReference type="NCBI Taxonomy" id="1423768"/>
    <lineage>
        <taxon>Bacteria</taxon>
        <taxon>Bacillati</taxon>
        <taxon>Bacillota</taxon>
        <taxon>Bacilli</taxon>
        <taxon>Lactobacillales</taxon>
        <taxon>Lactobacillaceae</taxon>
        <taxon>Apilactobacillus</taxon>
    </lineage>
</organism>
<evidence type="ECO:0000313" key="1">
    <source>
        <dbReference type="EMBL" id="KRK23016.1"/>
    </source>
</evidence>
<evidence type="ECO:0008006" key="3">
    <source>
        <dbReference type="Google" id="ProtNLM"/>
    </source>
</evidence>
<proteinExistence type="predicted"/>
<dbReference type="AlphaFoldDB" id="A0A0R1FMK6"/>
<comment type="caution">
    <text evidence="1">The sequence shown here is derived from an EMBL/GenBank/DDBJ whole genome shotgun (WGS) entry which is preliminary data.</text>
</comment>
<dbReference type="EMBL" id="AZCK01000012">
    <property type="protein sequence ID" value="KRK23016.1"/>
    <property type="molecule type" value="Genomic_DNA"/>
</dbReference>
<sequence>MEVKLPSAQEQELYSSIQGLLLKAVDDAQKLTGINNDWIKGRKNACKYLQISDQTLTKFIDRGLKYHLIDDMNITFFSKKEISEFLRAQ</sequence>
<dbReference type="PATRIC" id="fig|1423768.3.peg.42"/>